<evidence type="ECO:0000313" key="5">
    <source>
        <dbReference type="EMBL" id="MFC4350444.1"/>
    </source>
</evidence>
<organism evidence="5 6">
    <name type="scientific">Fodinicurvata halophila</name>
    <dbReference type="NCBI Taxonomy" id="1419723"/>
    <lineage>
        <taxon>Bacteria</taxon>
        <taxon>Pseudomonadati</taxon>
        <taxon>Pseudomonadota</taxon>
        <taxon>Alphaproteobacteria</taxon>
        <taxon>Rhodospirillales</taxon>
        <taxon>Rhodovibrionaceae</taxon>
        <taxon>Fodinicurvata</taxon>
    </lineage>
</organism>
<keyword evidence="6" id="KW-1185">Reference proteome</keyword>
<name>A0ABV8UHI3_9PROT</name>
<evidence type="ECO:0000313" key="6">
    <source>
        <dbReference type="Proteomes" id="UP001595799"/>
    </source>
</evidence>
<reference evidence="6" key="1">
    <citation type="journal article" date="2019" name="Int. J. Syst. Evol. Microbiol.">
        <title>The Global Catalogue of Microorganisms (GCM) 10K type strain sequencing project: providing services to taxonomists for standard genome sequencing and annotation.</title>
        <authorList>
            <consortium name="The Broad Institute Genomics Platform"/>
            <consortium name="The Broad Institute Genome Sequencing Center for Infectious Disease"/>
            <person name="Wu L."/>
            <person name="Ma J."/>
        </authorList>
    </citation>
    <scope>NUCLEOTIDE SEQUENCE [LARGE SCALE GENOMIC DNA]</scope>
    <source>
        <strain evidence="6">CECT 8472</strain>
    </source>
</reference>
<dbReference type="EMBL" id="JBHSCW010000001">
    <property type="protein sequence ID" value="MFC4350444.1"/>
    <property type="molecule type" value="Genomic_DNA"/>
</dbReference>
<feature type="region of interest" description="Disordered" evidence="2">
    <location>
        <begin position="928"/>
        <end position="947"/>
    </location>
</feature>
<feature type="region of interest" description="Disordered" evidence="2">
    <location>
        <begin position="1153"/>
        <end position="1224"/>
    </location>
</feature>
<dbReference type="Pfam" id="PF13205">
    <property type="entry name" value="Big_5"/>
    <property type="match status" value="1"/>
</dbReference>
<evidence type="ECO:0000256" key="1">
    <source>
        <dbReference type="ARBA" id="ARBA00022729"/>
    </source>
</evidence>
<feature type="compositionally biased region" description="Polar residues" evidence="2">
    <location>
        <begin position="1207"/>
        <end position="1218"/>
    </location>
</feature>
<proteinExistence type="predicted"/>
<dbReference type="RefSeq" id="WP_382420780.1">
    <property type="nucleotide sequence ID" value="NZ_JBHSCW010000001.1"/>
</dbReference>
<protein>
    <submittedName>
        <fullName evidence="5">Ig-like domain-containing protein</fullName>
    </submittedName>
</protein>
<dbReference type="Proteomes" id="UP001595799">
    <property type="component" value="Unassembled WGS sequence"/>
</dbReference>
<sequence length="1358" mass="148319">MRDRQYCARGLFGLLLVSLPLNPLLAAEDICEPAAVPKLAECSSATMLGALNEDLLITGPRTPQELYAEGRTPPGQAELTFSGLVKETGTACAQPVAALTSDGLLMSGALSGAEAKSSVKARAEKLKKRAKDIEGADNADDRIAALMELMGRSAGEARPGGGNDFDPLNVLIPEDEQQRDVILEISSPNAFTLESGQLGNPIWVKHSGATGWDPHAASHFVIQLPGTTQDELQPGESYGAVALAPVDGAEPDAMPSLMAFYSSWEGRFQPFLERERANPEGADILDDIQRDFSLPDGMRGLNLARMARTGEGLAFQGEVTLVGGRMDGEVHIHEITEGAVYGQLELSGSGLAEVQVHEFTYDREGKLDGSERTETRTRSGPIKLTGNFEAPNRGSMVRMGYAAVTVDARGGERQPELTVTAHYPPGRARNVDRKTPDLEIRFDRRLDPDSVAADSASIEYPNVFGEMVQIATDLQVQGDRLLIEPKDHLRPAAWHRVVIEGGALGPQGTDGAQLPQSYEFTFATLPEEFEIEPHVFQVSKDAPLVAGKQTLTRLYVDWDRPEHTVDEAWHVRTIPADSWVTDEREGMLYERKEEAEVPIEELTSKAEKRRATNTVNFFGWQPDLRQMRQVRGFVQPIDPCDRRLEKEEGEQSVAWTDLQKHLTFDYYMMQVGSWADGVPPAARDMAARIAENSADFTQQTFPVTGVTGRAAGDYAPSEEWRNDLASKFEKYDKAWANPLLDHDKGEIFHHYKARFLLVKELHDRLWEQGNVPDLVVAFFPTDVMGGGSSFGTDKQAPTAQEEVWPPPIHFLMPFSLMETSRRAAEVPAVAHEFGHGFGLPHVPDVKGRTERAIECKSGRSEMPGIEGFRLSLDGNSGFNKSFEEGNGESPHTLLPLMYPCVQETAKHFILRDHYQHLLEALERTYMSPGLPSPGSSTEAPSTPAHQGTSAFTQMLQPVSVASASQDSVQDQTYVISGWLDDSGQQAQINHVSPVQGTSLKHGPEGDFTLLLRNAEGGLLSSRSIGSALRDSRNGPFLALVRSPEPPNSVELRLEDSLLAKRQRSSVPPEIAAFDIREVGEDEVVLDWLLSDADGDPLSSSLLFRAADKEAWRVVVPQTRASRVTVPKAALPDGTSPQFRLVVSDGMNRTERLLKATSATRTTPVREDPVDGMGSLPPEPEPDRGPAPLAEQPVEGQEESSSEETPDDSSQAVTDSGQSGPEGKLVLDGETHALQIARCERKSFGPEASVIELSATSGPVEREHLSVKASIAELPQGAHQLVEARRIAADGQESAVYMAMHSAEGDDWKDPFGEPVDGPLLRLHEGRLTGSGEFFDRTREVMSLGEGRFQAVCPGLDDE</sequence>
<keyword evidence="1 3" id="KW-0732">Signal</keyword>
<evidence type="ECO:0000256" key="2">
    <source>
        <dbReference type="SAM" id="MobiDB-lite"/>
    </source>
</evidence>
<accession>A0ABV8UHI3</accession>
<feature type="compositionally biased region" description="Polar residues" evidence="2">
    <location>
        <begin position="933"/>
        <end position="947"/>
    </location>
</feature>
<comment type="caution">
    <text evidence="5">The sequence shown here is derived from an EMBL/GenBank/DDBJ whole genome shotgun (WGS) entry which is preliminary data.</text>
</comment>
<evidence type="ECO:0000256" key="3">
    <source>
        <dbReference type="SAM" id="SignalP"/>
    </source>
</evidence>
<feature type="signal peptide" evidence="3">
    <location>
        <begin position="1"/>
        <end position="26"/>
    </location>
</feature>
<dbReference type="InterPro" id="IPR032812">
    <property type="entry name" value="SbsA_Ig"/>
</dbReference>
<evidence type="ECO:0000259" key="4">
    <source>
        <dbReference type="Pfam" id="PF13205"/>
    </source>
</evidence>
<gene>
    <name evidence="5" type="ORF">ACFOW6_02680</name>
</gene>
<feature type="compositionally biased region" description="Acidic residues" evidence="2">
    <location>
        <begin position="1195"/>
        <end position="1206"/>
    </location>
</feature>
<feature type="chain" id="PRO_5045888416" evidence="3">
    <location>
        <begin position="27"/>
        <end position="1358"/>
    </location>
</feature>
<feature type="domain" description="SbsA Ig-like" evidence="4">
    <location>
        <begin position="416"/>
        <end position="524"/>
    </location>
</feature>